<reference evidence="12 13" key="1">
    <citation type="submission" date="2019-11" db="EMBL/GenBank/DDBJ databases">
        <title>Comparative genomics of hydrocarbon-degrading Desulfosarcina strains.</title>
        <authorList>
            <person name="Watanabe M."/>
            <person name="Kojima H."/>
            <person name="Fukui M."/>
        </authorList>
    </citation>
    <scope>NUCLEOTIDE SEQUENCE [LARGE SCALE GENOMIC DNA]</scope>
    <source>
        <strain evidence="12 13">PL12</strain>
    </source>
</reference>
<dbReference type="EC" id="4.1.1.23" evidence="7"/>
<dbReference type="GO" id="GO:0006207">
    <property type="term" value="P:'de novo' pyrimidine nucleobase biosynthetic process"/>
    <property type="evidence" value="ECO:0007669"/>
    <property type="project" value="InterPro"/>
</dbReference>
<evidence type="ECO:0000256" key="3">
    <source>
        <dbReference type="ARBA" id="ARBA00022793"/>
    </source>
</evidence>
<sequence>MKAAKDVIVFPLDVPAPEAARSLVSLLADDVGMFKIGLELFIRSGPELVRRIDQAGGARVFLDLKLHDIPTTVRRAMAQVAELGVYFATVHCGDSQAMLEAAVEGAGGRVNVLGVTVLTSISPADVARAGYRQRYSTDLQRLVMKKAGMARDAGCDGVVCSGMEVEGIKAAFGGGFMAVTPGIRPAAGGVAADDQSRVVTPAMAIRRGADYLVVGRPIRDAADPRAAARAIAAEIQRAWDEQRKSGGSKC</sequence>
<dbReference type="OrthoDB" id="9806203at2"/>
<feature type="binding site" evidence="7 9">
    <location>
        <position position="195"/>
    </location>
    <ligand>
        <name>substrate</name>
    </ligand>
</feature>
<feature type="binding site" evidence="7 9">
    <location>
        <position position="13"/>
    </location>
    <ligand>
        <name>substrate</name>
    </ligand>
</feature>
<evidence type="ECO:0000256" key="6">
    <source>
        <dbReference type="ARBA" id="ARBA00049157"/>
    </source>
</evidence>
<evidence type="ECO:0000256" key="4">
    <source>
        <dbReference type="ARBA" id="ARBA00022975"/>
    </source>
</evidence>
<accession>A0A5K7YG70</accession>
<dbReference type="GO" id="GO:0044205">
    <property type="term" value="P:'de novo' UMP biosynthetic process"/>
    <property type="evidence" value="ECO:0007669"/>
    <property type="project" value="UniProtKB-UniRule"/>
</dbReference>
<keyword evidence="3 7" id="KW-0210">Decarboxylase</keyword>
<feature type="binding site" evidence="7 9">
    <location>
        <position position="119"/>
    </location>
    <ligand>
        <name>substrate</name>
    </ligand>
</feature>
<dbReference type="EMBL" id="AP021874">
    <property type="protein sequence ID" value="BBO67563.1"/>
    <property type="molecule type" value="Genomic_DNA"/>
</dbReference>
<comment type="subunit">
    <text evidence="7">Homodimer.</text>
</comment>
<proteinExistence type="inferred from homology"/>
<dbReference type="PROSITE" id="PS00156">
    <property type="entry name" value="OMPDECASE"/>
    <property type="match status" value="1"/>
</dbReference>
<comment type="similarity">
    <text evidence="7">Belongs to the OMP decarboxylase family. Type 1 subfamily.</text>
</comment>
<dbReference type="InterPro" id="IPR001754">
    <property type="entry name" value="OMPdeCOase_dom"/>
</dbReference>
<feature type="active site" description="For OMPdecase activity" evidence="8">
    <location>
        <position position="65"/>
    </location>
</feature>
<evidence type="ECO:0000256" key="1">
    <source>
        <dbReference type="ARBA" id="ARBA00002356"/>
    </source>
</evidence>
<evidence type="ECO:0000256" key="5">
    <source>
        <dbReference type="ARBA" id="ARBA00023239"/>
    </source>
</evidence>
<dbReference type="AlphaFoldDB" id="A0A5K7YG70"/>
<evidence type="ECO:0000259" key="11">
    <source>
        <dbReference type="SMART" id="SM00934"/>
    </source>
</evidence>
<dbReference type="NCBIfam" id="TIGR01740">
    <property type="entry name" value="pyrF"/>
    <property type="match status" value="1"/>
</dbReference>
<evidence type="ECO:0000313" key="12">
    <source>
        <dbReference type="EMBL" id="BBO67563.1"/>
    </source>
</evidence>
<dbReference type="PANTHER" id="PTHR32119">
    <property type="entry name" value="OROTIDINE 5'-PHOSPHATE DECARBOXYLASE"/>
    <property type="match status" value="1"/>
</dbReference>
<keyword evidence="13" id="KW-1185">Reference proteome</keyword>
<dbReference type="NCBIfam" id="NF001273">
    <property type="entry name" value="PRK00230.1"/>
    <property type="match status" value="1"/>
</dbReference>
<dbReference type="RefSeq" id="WP_155315813.1">
    <property type="nucleotide sequence ID" value="NZ_AP021874.1"/>
</dbReference>
<dbReference type="GO" id="GO:0004590">
    <property type="term" value="F:orotidine-5'-phosphate decarboxylase activity"/>
    <property type="evidence" value="ECO:0007669"/>
    <property type="project" value="UniProtKB-UniRule"/>
</dbReference>
<evidence type="ECO:0000256" key="7">
    <source>
        <dbReference type="HAMAP-Rule" id="MF_01200"/>
    </source>
</evidence>
<dbReference type="SUPFAM" id="SSF51366">
    <property type="entry name" value="Ribulose-phoshate binding barrel"/>
    <property type="match status" value="1"/>
</dbReference>
<evidence type="ECO:0000256" key="2">
    <source>
        <dbReference type="ARBA" id="ARBA00004861"/>
    </source>
</evidence>
<dbReference type="Proteomes" id="UP000427906">
    <property type="component" value="Chromosome"/>
</dbReference>
<dbReference type="GO" id="GO:0005829">
    <property type="term" value="C:cytosol"/>
    <property type="evidence" value="ECO:0007669"/>
    <property type="project" value="TreeGrafter"/>
</dbReference>
<dbReference type="CDD" id="cd04725">
    <property type="entry name" value="OMP_decarboxylase_like"/>
    <property type="match status" value="1"/>
</dbReference>
<feature type="binding site" evidence="7 9">
    <location>
        <position position="215"/>
    </location>
    <ligand>
        <name>substrate</name>
    </ligand>
</feature>
<feature type="binding site" evidence="7">
    <location>
        <begin position="63"/>
        <end position="72"/>
    </location>
    <ligand>
        <name>substrate</name>
    </ligand>
</feature>
<feature type="binding site" evidence="7 9">
    <location>
        <position position="35"/>
    </location>
    <ligand>
        <name>substrate</name>
    </ligand>
</feature>
<dbReference type="InterPro" id="IPR014732">
    <property type="entry name" value="OMPdecase"/>
</dbReference>
<gene>
    <name evidence="7 12" type="primary">pyrF</name>
    <name evidence="12" type="ORF">DSCA_14930</name>
</gene>
<feature type="active site" description="For OMPdecase activity" evidence="8">
    <location>
        <position position="68"/>
    </location>
</feature>
<dbReference type="SMART" id="SM00934">
    <property type="entry name" value="OMPdecase"/>
    <property type="match status" value="1"/>
</dbReference>
<dbReference type="KEGG" id="dalk:DSCA_14930"/>
<dbReference type="HAMAP" id="MF_01200_B">
    <property type="entry name" value="OMPdecase_type1_B"/>
    <property type="match status" value="1"/>
</dbReference>
<dbReference type="Gene3D" id="3.20.20.70">
    <property type="entry name" value="Aldolase class I"/>
    <property type="match status" value="1"/>
</dbReference>
<dbReference type="InterPro" id="IPR018089">
    <property type="entry name" value="OMPdecase_AS"/>
</dbReference>
<evidence type="ECO:0000313" key="13">
    <source>
        <dbReference type="Proteomes" id="UP000427906"/>
    </source>
</evidence>
<comment type="pathway">
    <text evidence="2 7 10">Pyrimidine metabolism; UMP biosynthesis via de novo pathway; UMP from orotate: step 2/2.</text>
</comment>
<evidence type="ECO:0000256" key="8">
    <source>
        <dbReference type="PIRSR" id="PIRSR614732-1"/>
    </source>
</evidence>
<dbReference type="PANTHER" id="PTHR32119:SF2">
    <property type="entry name" value="OROTIDINE 5'-PHOSPHATE DECARBOXYLASE"/>
    <property type="match status" value="1"/>
</dbReference>
<keyword evidence="5 7" id="KW-0456">Lyase</keyword>
<dbReference type="InterPro" id="IPR013785">
    <property type="entry name" value="Aldolase_TIM"/>
</dbReference>
<protein>
    <recommendedName>
        <fullName evidence="7">Orotidine 5'-phosphate decarboxylase</fullName>
        <ecNumber evidence="7">4.1.1.23</ecNumber>
    </recommendedName>
    <alternativeName>
        <fullName evidence="7">OMP decarboxylase</fullName>
        <shortName evidence="7">OMPDCase</shortName>
        <shortName evidence="7">OMPdecase</shortName>
    </alternativeName>
</protein>
<feature type="binding site" evidence="7 9">
    <location>
        <position position="216"/>
    </location>
    <ligand>
        <name>substrate</name>
    </ligand>
</feature>
<evidence type="ECO:0000256" key="9">
    <source>
        <dbReference type="PIRSR" id="PIRSR614732-2"/>
    </source>
</evidence>
<dbReference type="InterPro" id="IPR011060">
    <property type="entry name" value="RibuloseP-bd_barrel"/>
</dbReference>
<feature type="binding site" evidence="7 9">
    <location>
        <position position="184"/>
    </location>
    <ligand>
        <name>substrate</name>
    </ligand>
</feature>
<keyword evidence="4 7" id="KW-0665">Pyrimidine biosynthesis</keyword>
<feature type="active site" description="For OMPdecase activity" evidence="8">
    <location>
        <position position="63"/>
    </location>
</feature>
<name>A0A5K7YG70_9BACT</name>
<dbReference type="InterPro" id="IPR047596">
    <property type="entry name" value="OMPdecase_bac"/>
</dbReference>
<comment type="function">
    <text evidence="1 7">Catalyzes the decarboxylation of orotidine 5'-monophosphate (OMP) to uridine 5'-monophosphate (UMP).</text>
</comment>
<feature type="active site" description="Proton donor" evidence="7">
    <location>
        <position position="65"/>
    </location>
</feature>
<feature type="domain" description="Orotidine 5'-phosphate decarboxylase" evidence="11">
    <location>
        <begin position="7"/>
        <end position="231"/>
    </location>
</feature>
<organism evidence="12 13">
    <name type="scientific">Desulfosarcina alkanivorans</name>
    <dbReference type="NCBI Taxonomy" id="571177"/>
    <lineage>
        <taxon>Bacteria</taxon>
        <taxon>Pseudomonadati</taxon>
        <taxon>Thermodesulfobacteriota</taxon>
        <taxon>Desulfobacteria</taxon>
        <taxon>Desulfobacterales</taxon>
        <taxon>Desulfosarcinaceae</taxon>
        <taxon>Desulfosarcina</taxon>
    </lineage>
</organism>
<dbReference type="UniPathway" id="UPA00070">
    <property type="reaction ID" value="UER00120"/>
</dbReference>
<comment type="catalytic activity">
    <reaction evidence="6 7 10">
        <text>orotidine 5'-phosphate + H(+) = UMP + CO2</text>
        <dbReference type="Rhea" id="RHEA:11596"/>
        <dbReference type="ChEBI" id="CHEBI:15378"/>
        <dbReference type="ChEBI" id="CHEBI:16526"/>
        <dbReference type="ChEBI" id="CHEBI:57538"/>
        <dbReference type="ChEBI" id="CHEBI:57865"/>
        <dbReference type="EC" id="4.1.1.23"/>
    </reaction>
</comment>
<evidence type="ECO:0000256" key="10">
    <source>
        <dbReference type="RuleBase" id="RU000512"/>
    </source>
</evidence>
<dbReference type="Pfam" id="PF00215">
    <property type="entry name" value="OMPdecase"/>
    <property type="match status" value="1"/>
</dbReference>